<evidence type="ECO:0000256" key="10">
    <source>
        <dbReference type="ARBA" id="ARBA00023237"/>
    </source>
</evidence>
<dbReference type="GO" id="GO:0015288">
    <property type="term" value="F:porin activity"/>
    <property type="evidence" value="ECO:0007669"/>
    <property type="project" value="UniProtKB-KW"/>
</dbReference>
<dbReference type="InterPro" id="IPR033900">
    <property type="entry name" value="Gram_neg_porin_domain"/>
</dbReference>
<accession>A0A494XXI0</accession>
<evidence type="ECO:0000256" key="8">
    <source>
        <dbReference type="ARBA" id="ARBA00023114"/>
    </source>
</evidence>
<name>A0A494XXI0_9BURK</name>
<dbReference type="InterPro" id="IPR050298">
    <property type="entry name" value="Gram-neg_bact_OMP"/>
</dbReference>
<dbReference type="CDD" id="cd00342">
    <property type="entry name" value="gram_neg_porins"/>
    <property type="match status" value="1"/>
</dbReference>
<dbReference type="Pfam" id="PF13609">
    <property type="entry name" value="Porin_4"/>
    <property type="match status" value="1"/>
</dbReference>
<evidence type="ECO:0000256" key="9">
    <source>
        <dbReference type="ARBA" id="ARBA00023136"/>
    </source>
</evidence>
<evidence type="ECO:0000256" key="3">
    <source>
        <dbReference type="ARBA" id="ARBA00022448"/>
    </source>
</evidence>
<dbReference type="InterPro" id="IPR023614">
    <property type="entry name" value="Porin_dom_sf"/>
</dbReference>
<dbReference type="OrthoDB" id="8982743at2"/>
<dbReference type="PANTHER" id="PTHR34501:SF9">
    <property type="entry name" value="MAJOR OUTER MEMBRANE PROTEIN P.IA"/>
    <property type="match status" value="1"/>
</dbReference>
<comment type="subcellular location">
    <subcellularLocation>
        <location evidence="1">Cell outer membrane</location>
        <topology evidence="1">Multi-pass membrane protein</topology>
    </subcellularLocation>
</comment>
<keyword evidence="5" id="KW-0812">Transmembrane</keyword>
<dbReference type="InterPro" id="IPR001702">
    <property type="entry name" value="Porin_Gram-ve"/>
</dbReference>
<evidence type="ECO:0000256" key="4">
    <source>
        <dbReference type="ARBA" id="ARBA00022452"/>
    </source>
</evidence>
<protein>
    <submittedName>
        <fullName evidence="13">Porin</fullName>
    </submittedName>
</protein>
<evidence type="ECO:0000256" key="2">
    <source>
        <dbReference type="ARBA" id="ARBA00011233"/>
    </source>
</evidence>
<evidence type="ECO:0000256" key="6">
    <source>
        <dbReference type="ARBA" id="ARBA00022729"/>
    </source>
</evidence>
<comment type="caution">
    <text evidence="13">The sequence shown here is derived from an EMBL/GenBank/DDBJ whole genome shotgun (WGS) entry which is preliminary data.</text>
</comment>
<evidence type="ECO:0000256" key="5">
    <source>
        <dbReference type="ARBA" id="ARBA00022692"/>
    </source>
</evidence>
<organism evidence="13 14">
    <name type="scientific">Pararobbsia silviterrae</name>
    <dbReference type="NCBI Taxonomy" id="1792498"/>
    <lineage>
        <taxon>Bacteria</taxon>
        <taxon>Pseudomonadati</taxon>
        <taxon>Pseudomonadota</taxon>
        <taxon>Betaproteobacteria</taxon>
        <taxon>Burkholderiales</taxon>
        <taxon>Burkholderiaceae</taxon>
        <taxon>Pararobbsia</taxon>
    </lineage>
</organism>
<dbReference type="PRINTS" id="PR00182">
    <property type="entry name" value="ECOLNEIPORIN"/>
</dbReference>
<dbReference type="GO" id="GO:0034220">
    <property type="term" value="P:monoatomic ion transmembrane transport"/>
    <property type="evidence" value="ECO:0007669"/>
    <property type="project" value="InterPro"/>
</dbReference>
<keyword evidence="4" id="KW-1134">Transmembrane beta strand</keyword>
<proteinExistence type="predicted"/>
<evidence type="ECO:0000256" key="11">
    <source>
        <dbReference type="SAM" id="SignalP"/>
    </source>
</evidence>
<dbReference type="Gene3D" id="2.40.160.10">
    <property type="entry name" value="Porin"/>
    <property type="match status" value="1"/>
</dbReference>
<gene>
    <name evidence="13" type="ORF">D7S86_13270</name>
</gene>
<dbReference type="PRINTS" id="PR00184">
    <property type="entry name" value="NEISSPPORIN"/>
</dbReference>
<feature type="signal peptide" evidence="11">
    <location>
        <begin position="1"/>
        <end position="20"/>
    </location>
</feature>
<dbReference type="GO" id="GO:0046930">
    <property type="term" value="C:pore complex"/>
    <property type="evidence" value="ECO:0007669"/>
    <property type="project" value="UniProtKB-KW"/>
</dbReference>
<dbReference type="InterPro" id="IPR002299">
    <property type="entry name" value="Porin_Neis"/>
</dbReference>
<evidence type="ECO:0000256" key="1">
    <source>
        <dbReference type="ARBA" id="ARBA00004571"/>
    </source>
</evidence>
<dbReference type="AlphaFoldDB" id="A0A494XXI0"/>
<keyword evidence="9" id="KW-0472">Membrane</keyword>
<sequence length="386" mass="40754">MKKSLVAFAIGCVAVGSASAQNSVELYGVLDEGVTYLNNVVGADGQGHGLLAMQSGVLQGSRWGLKGTEDLGGGLKTIFQLESGFDVSSGNSLQHDRLFGRQAFVGLQSDSWGAVTLGRQYDSVVDYVQPTTMNGYWGAMFSHAGDIDNSDNGFRVDNAIKYTSPTISGLQFGGLYALGGVAGSFGTDSTVAAGASYTGGPLYIGVGYLYARNPVAQFNDGNWSAFGGDPFFGLLGNSASSPSNMQVVGGGGTYQFGPALFGADYTNSRYDDALGGATASFDNYELWGQYQLTPAATLVAGYTYTRVHQDAIYSDTVPKYGQVNFMADYSLSKRTDVYFQGIWQRAYTSDPLTGQPLSASIYTGFPGNASSTNNQVSARVGIRTKF</sequence>
<comment type="subunit">
    <text evidence="2">Homotrimer.</text>
</comment>
<keyword evidence="7" id="KW-0406">Ion transport</keyword>
<dbReference type="GO" id="GO:0009279">
    <property type="term" value="C:cell outer membrane"/>
    <property type="evidence" value="ECO:0007669"/>
    <property type="project" value="UniProtKB-SubCell"/>
</dbReference>
<feature type="chain" id="PRO_5019806487" evidence="11">
    <location>
        <begin position="21"/>
        <end position="386"/>
    </location>
</feature>
<keyword evidence="8" id="KW-0626">Porin</keyword>
<dbReference type="PANTHER" id="PTHR34501">
    <property type="entry name" value="PROTEIN YDDL-RELATED"/>
    <property type="match status" value="1"/>
</dbReference>
<feature type="domain" description="Porin" evidence="12">
    <location>
        <begin position="13"/>
        <end position="340"/>
    </location>
</feature>
<keyword evidence="6 11" id="KW-0732">Signal</keyword>
<dbReference type="RefSeq" id="WP_121087179.1">
    <property type="nucleotide sequence ID" value="NZ_RBZU01000005.1"/>
</dbReference>
<evidence type="ECO:0000313" key="13">
    <source>
        <dbReference type="EMBL" id="RKP54625.1"/>
    </source>
</evidence>
<dbReference type="EMBL" id="RBZU01000005">
    <property type="protein sequence ID" value="RKP54625.1"/>
    <property type="molecule type" value="Genomic_DNA"/>
</dbReference>
<evidence type="ECO:0000256" key="7">
    <source>
        <dbReference type="ARBA" id="ARBA00023065"/>
    </source>
</evidence>
<evidence type="ECO:0000313" key="14">
    <source>
        <dbReference type="Proteomes" id="UP000270342"/>
    </source>
</evidence>
<evidence type="ECO:0000259" key="12">
    <source>
        <dbReference type="Pfam" id="PF13609"/>
    </source>
</evidence>
<keyword evidence="3" id="KW-0813">Transport</keyword>
<keyword evidence="14" id="KW-1185">Reference proteome</keyword>
<dbReference type="Proteomes" id="UP000270342">
    <property type="component" value="Unassembled WGS sequence"/>
</dbReference>
<dbReference type="SUPFAM" id="SSF56935">
    <property type="entry name" value="Porins"/>
    <property type="match status" value="1"/>
</dbReference>
<keyword evidence="10" id="KW-0998">Cell outer membrane</keyword>
<reference evidence="13 14" key="1">
    <citation type="submission" date="2018-10" db="EMBL/GenBank/DDBJ databases">
        <title>Robbsia sp. DHC34, isolated from soil.</title>
        <authorList>
            <person name="Gao Z.-H."/>
            <person name="Qiu L.-H."/>
        </authorList>
    </citation>
    <scope>NUCLEOTIDE SEQUENCE [LARGE SCALE GENOMIC DNA]</scope>
    <source>
        <strain evidence="13 14">DHC34</strain>
    </source>
</reference>